<sequence length="2352" mass="252622">MTLKGRFLGGDSEKLDFLSERLRLAKPIRIPVGITRRAFVWGLGTTAAALPTAAVAIRVLDFVGSSVPRAWLSGGVFRLQYRRFMWQFETALFGPRAHVRLRQRRTETSVRLSLATLPGTDLRVDFLMTIGLRRGQWTCRIEVPWLEFSAQQSLDDWFTGTPLTGASRAFRCAVGTGFLQSGPGWLAIKPESGLSLEFRSRVLMDGQIKAGGSGIALAVRPPETAGLSALMSSAYATDFRILEPAMRSRVYACAGLGATVAVRPLRSESVEGDFAGDRGGRSQRSLLVGPTDVDVIHEGDVDTKLRLDRAACLIERDSVAVSGNVTESPFRVALLGCVAQVRGSADTPQFRAVFRSGGANAFQATLKVESVHLPLLDGDEVILHADRKEATLSVDQKSGRPNTNLLIEGMDTSAVRLDDTRIELSRGRDLLDLTFQFKGFELKKDQKGYFYLRRIRNGKFCEPATISLLLPPQHITESVTPFDGGTCPVPVEEKTKVAESSRIVFKLPQERARNAIWREVPLTIEALTDWSALKGSLSVAKRATAGDDLASQLEKMELDSIVPSADLGTVLDQIGKALYPPRDDETSLQLADLFLSPGPDTEFEFPDSAQSGLAQLFSIRIGRESDPRLRAIWSKLLTPGAIPAETPDEGIKRHWGIVAQTSVGGLPALRRGIPTDQSTDIDDEFAKVPRGSIVRPAVVYPYLLEVDRLLESHKPNPSTPAPPESGIALTTTFDYADIELTAFGATARMEWKGSPPIYEPTSALQFKPPRLGGTASVAGTSLERLFFSEFLGQDETIIAADKGFLLPIGFRATLLTTQKRGYLPDPNRPGYLVAANVLTRRIITRRPVKAFPALNQPDAGRDWPASSATLLTDATPILIAPEDFSDDLLKLTKKYKLAASTIFWPRMKINAKEVRDVEWKVQIEDDSTPMTAKMIFLDNSVVGIDDIVRATAEIYNRDALTVSVAKPDWPIANTARLYGARRRYADPSPDADTSFDTDRWLLTARGRSLGGEQSFIMDARMNGADQPPFYPSVRRTRISVQSVDRLSGAPQGLIECMPDSVFVQDGFTGLKQDPEIFLDVISPKIAFSLVGAGEMTVGVAQPKSFVAALSRRSGVVGGKESGSPAGMSRSIDSGSTELAFDFGNARANKFDANEAFNGSFSILGINLIGLILSGAEDTLENAPKLVERFFYGVDQTTSSALDAVKAVAKVAADAADAAFKDKGGLDQAITDLDGSLAKWDLTFEALYPDFYKAYQEAKRTVPPSLRAVATASGLEALANEASKALVAIKPFASSVETLIENPIPEAFEGVIDTFKSMWAMLQGGLRTGLVTFLDSVAQKVLTDRIVPALALATSDELLLWFGISISPNELTSLLFDPSARAELAKAFAYEQIAVPLIEIASVLSDLLQAFRGRVMLARLSLEQRFVALVSEAELSIHDRLDPLSTGGIADPTQQRALGKELLSVVEATLASVPPPSSTNPSVVKAYLTSLRKGFAATVRAAVKAKLSSHPAWFVAIAPDTDAAVLSSFVAAAEAKVVGAAAQAVADACDAAQVLVDQYAVDANRQVQLLVQTMVNTLAGVVDLASSIGVSRAAVVLSNWCQDANGAIAVALAFGDDLLGDSLTITTSISELINAVTSLPTPPSPPASAAAVKAFTDARKELLSAASDLVTAVADLESARSTLRGLGSMDACAASASLVRSVDLAIRSRVAALPALLAIARAYEKMTAAPLTMSGAHRLTVNGVGALIGKLIGDLTTVAKVGVTGDWTKVSTAAADLQRDLRQFADYTDTLGRQLKKVEDEAGDLRSRLANADPAALVAIASQIATDYVVKDGRLAAVMLQTVMFTDATLTKLDSAVLPIIKAAAGALGVFEQAVADPAGKIYDLVISNKILAYLISVAAPTNLKDSIDDLGREAGILGSVDNASTSVAAIATIDPVLKSWRAGKVPLVVLFDQLVHIVDVFLQGNFAQLVGGNVRKLANDLKVRLEEAIKQFVPTRIQTGYDWTTQLGTGPFFAIDPGTSEDVDNKHLTLSSRVTYDFISRTSSAEMHGRLHSFAIILPQMATIHFFPATFRGGSAQKTSFDVKVRDVQIGPYLKFLDELSAWMAPSGSGLYVVPTLDSIKVGYQFASDLITIGNIEFMNIAIDVFADLPFGPTAARFGFNFASEERPFIIACAPYGGGGYVKLEMEAGGSKKNLAVSFFFGAAVAFDFGILAGYGRVSAGFALIDTKGGLTIQAIVEAVGEGHIACFSLSIFIRIVLVHSPHGDLDGSATYRFSFKVGFFKVHYSMTAHRHISGSGDGDAQQQRRRAQGTPAPVDVIASDPVFTINTDAPVKSRAWKKYRRHIALDLIDDN</sequence>
<organism evidence="2 3">
    <name type="scientific">Dokdonella soli</name>
    <dbReference type="NCBI Taxonomy" id="529810"/>
    <lineage>
        <taxon>Bacteria</taxon>
        <taxon>Pseudomonadati</taxon>
        <taxon>Pseudomonadota</taxon>
        <taxon>Gammaproteobacteria</taxon>
        <taxon>Lysobacterales</taxon>
        <taxon>Rhodanobacteraceae</taxon>
        <taxon>Dokdonella</taxon>
    </lineage>
</organism>
<reference evidence="2 3" key="1">
    <citation type="journal article" date="2019" name="Int. J. Syst. Evol. Microbiol.">
        <title>The Global Catalogue of Microorganisms (GCM) 10K type strain sequencing project: providing services to taxonomists for standard genome sequencing and annotation.</title>
        <authorList>
            <consortium name="The Broad Institute Genomics Platform"/>
            <consortium name="The Broad Institute Genome Sequencing Center for Infectious Disease"/>
            <person name="Wu L."/>
            <person name="Ma J."/>
        </authorList>
    </citation>
    <scope>NUCLEOTIDE SEQUENCE [LARGE SCALE GENOMIC DNA]</scope>
    <source>
        <strain evidence="2 3">JCM 15421</strain>
    </source>
</reference>
<gene>
    <name evidence="2" type="ORF">GCM10009105_37550</name>
</gene>
<keyword evidence="3" id="KW-1185">Reference proteome</keyword>
<evidence type="ECO:0000313" key="2">
    <source>
        <dbReference type="EMBL" id="GAA0724711.1"/>
    </source>
</evidence>
<feature type="region of interest" description="Disordered" evidence="1">
    <location>
        <begin position="2293"/>
        <end position="2312"/>
    </location>
</feature>
<name>A0ABN1IZN5_9GAMM</name>
<dbReference type="EMBL" id="BAAAEU010000032">
    <property type="protein sequence ID" value="GAA0724711.1"/>
    <property type="molecule type" value="Genomic_DNA"/>
</dbReference>
<evidence type="ECO:0000256" key="1">
    <source>
        <dbReference type="SAM" id="MobiDB-lite"/>
    </source>
</evidence>
<dbReference type="Proteomes" id="UP001501523">
    <property type="component" value="Unassembled WGS sequence"/>
</dbReference>
<proteinExistence type="predicted"/>
<comment type="caution">
    <text evidence="2">The sequence shown here is derived from an EMBL/GenBank/DDBJ whole genome shotgun (WGS) entry which is preliminary data.</text>
</comment>
<evidence type="ECO:0000313" key="3">
    <source>
        <dbReference type="Proteomes" id="UP001501523"/>
    </source>
</evidence>
<protein>
    <submittedName>
        <fullName evidence="2">Uncharacterized protein</fullName>
    </submittedName>
</protein>
<accession>A0ABN1IZN5</accession>